<dbReference type="HAMAP" id="MF_00201">
    <property type="entry name" value="RecO"/>
    <property type="match status" value="1"/>
</dbReference>
<keyword evidence="3 4" id="KW-0234">DNA repair</keyword>
<evidence type="ECO:0000313" key="6">
    <source>
        <dbReference type="EMBL" id="MBV7389184.1"/>
    </source>
</evidence>
<dbReference type="Pfam" id="PF11967">
    <property type="entry name" value="RecO_N"/>
    <property type="match status" value="1"/>
</dbReference>
<dbReference type="RefSeq" id="WP_218324251.1">
    <property type="nucleotide sequence ID" value="NZ_JAHUZB010000001.1"/>
</dbReference>
<feature type="domain" description="DNA replication/recombination mediator RecO N-terminal" evidence="5">
    <location>
        <begin position="4"/>
        <end position="81"/>
    </location>
</feature>
<dbReference type="PANTHER" id="PTHR33991:SF1">
    <property type="entry name" value="DNA REPAIR PROTEIN RECO"/>
    <property type="match status" value="1"/>
</dbReference>
<evidence type="ECO:0000256" key="3">
    <source>
        <dbReference type="ARBA" id="ARBA00023204"/>
    </source>
</evidence>
<dbReference type="EMBL" id="JAHUZB010000001">
    <property type="protein sequence ID" value="MBV7389184.1"/>
    <property type="molecule type" value="Genomic_DNA"/>
</dbReference>
<accession>A0ABS6T7Q8</accession>
<evidence type="ECO:0000313" key="7">
    <source>
        <dbReference type="Proteomes" id="UP000774130"/>
    </source>
</evidence>
<organism evidence="6 7">
    <name type="scientific">Enterococcus alishanensis</name>
    <dbReference type="NCBI Taxonomy" id="1303817"/>
    <lineage>
        <taxon>Bacteria</taxon>
        <taxon>Bacillati</taxon>
        <taxon>Bacillota</taxon>
        <taxon>Bacilli</taxon>
        <taxon>Lactobacillales</taxon>
        <taxon>Enterococcaceae</taxon>
        <taxon>Enterococcus</taxon>
    </lineage>
</organism>
<dbReference type="Pfam" id="PF02565">
    <property type="entry name" value="RecO_C"/>
    <property type="match status" value="1"/>
</dbReference>
<keyword evidence="2 4" id="KW-0233">DNA recombination</keyword>
<dbReference type="PANTHER" id="PTHR33991">
    <property type="entry name" value="DNA REPAIR PROTEIN RECO"/>
    <property type="match status" value="1"/>
</dbReference>
<keyword evidence="1 4" id="KW-0227">DNA damage</keyword>
<evidence type="ECO:0000256" key="2">
    <source>
        <dbReference type="ARBA" id="ARBA00023172"/>
    </source>
</evidence>
<dbReference type="NCBIfam" id="TIGR00613">
    <property type="entry name" value="reco"/>
    <property type="match status" value="1"/>
</dbReference>
<proteinExistence type="inferred from homology"/>
<dbReference type="InterPro" id="IPR022572">
    <property type="entry name" value="DNA_rep/recomb_RecO_N"/>
</dbReference>
<sequence>MANLAETKGMILFTRDYKEKDQLVKIFTESAGKVMFYAKGLHRPNNPLRSATQPFTEAIYIGSLKQEGLSFLNSAKEVHPFRQLQADIFLNAYGTYILGLVDAAIDDHVYDPALYHFTHSALKLLDEGYDGETILNIFEVQMMARFGVGLNWRACGVCGKTTGIFDFSSKYHGILCQQHFDHDLHRYHADPRGIYFLRMFANLSYDKIGEIKLKAETKKEIRKILDQLYDEYVGLHLKSKKFIDQMTEWEDVLKRPEKPEN</sequence>
<keyword evidence="7" id="KW-1185">Reference proteome</keyword>
<reference evidence="6 7" key="1">
    <citation type="submission" date="2021-06" db="EMBL/GenBank/DDBJ databases">
        <title>Enterococcus alishanensis sp. nov., a novel lactic acid bacterium isolated from fresh coffee beans.</title>
        <authorList>
            <person name="Chen Y.-S."/>
        </authorList>
    </citation>
    <scope>NUCLEOTIDE SEQUENCE [LARGE SCALE GENOMIC DNA]</scope>
    <source>
        <strain evidence="6 7">ALS3</strain>
    </source>
</reference>
<comment type="function">
    <text evidence="4">Involved in DNA repair and RecF pathway recombination.</text>
</comment>
<comment type="similarity">
    <text evidence="4">Belongs to the RecO family.</text>
</comment>
<comment type="caution">
    <text evidence="6">The sequence shown here is derived from an EMBL/GenBank/DDBJ whole genome shotgun (WGS) entry which is preliminary data.</text>
</comment>
<evidence type="ECO:0000256" key="1">
    <source>
        <dbReference type="ARBA" id="ARBA00022763"/>
    </source>
</evidence>
<evidence type="ECO:0000256" key="4">
    <source>
        <dbReference type="HAMAP-Rule" id="MF_00201"/>
    </source>
</evidence>
<dbReference type="InterPro" id="IPR003717">
    <property type="entry name" value="RecO"/>
</dbReference>
<dbReference type="Proteomes" id="UP000774130">
    <property type="component" value="Unassembled WGS sequence"/>
</dbReference>
<protein>
    <recommendedName>
        <fullName evidence="4">DNA repair protein RecO</fullName>
    </recommendedName>
    <alternativeName>
        <fullName evidence="4">Recombination protein O</fullName>
    </alternativeName>
</protein>
<name>A0ABS6T7Q8_9ENTE</name>
<gene>
    <name evidence="4 6" type="primary">recO</name>
    <name evidence="6" type="ORF">KUA55_00715</name>
</gene>
<evidence type="ECO:0000259" key="5">
    <source>
        <dbReference type="Pfam" id="PF11967"/>
    </source>
</evidence>